<dbReference type="PANTHER" id="PTHR48022:SF8">
    <property type="entry name" value="MAJOR FACILITATOR SUPERFAMILY (MFS) PROFILE DOMAIN-CONTAINING PROTEIN-RELATED"/>
    <property type="match status" value="1"/>
</dbReference>
<accession>A0AAQ4EEF2</accession>
<dbReference type="Gene3D" id="1.20.1250.20">
    <property type="entry name" value="MFS general substrate transporter like domains"/>
    <property type="match status" value="1"/>
</dbReference>
<feature type="transmembrane region" description="Helical" evidence="5">
    <location>
        <begin position="79"/>
        <end position="107"/>
    </location>
</feature>
<evidence type="ECO:0000256" key="4">
    <source>
        <dbReference type="ARBA" id="ARBA00023136"/>
    </source>
</evidence>
<proteinExistence type="predicted"/>
<dbReference type="EMBL" id="JARKHS020017364">
    <property type="protein sequence ID" value="KAK8773040.1"/>
    <property type="molecule type" value="Genomic_DNA"/>
</dbReference>
<feature type="transmembrane region" description="Helical" evidence="5">
    <location>
        <begin position="22"/>
        <end position="39"/>
    </location>
</feature>
<evidence type="ECO:0000313" key="7">
    <source>
        <dbReference type="Proteomes" id="UP001321473"/>
    </source>
</evidence>
<evidence type="ECO:0000256" key="2">
    <source>
        <dbReference type="ARBA" id="ARBA00022692"/>
    </source>
</evidence>
<name>A0AAQ4EEF2_AMBAM</name>
<reference evidence="6 7" key="1">
    <citation type="journal article" date="2023" name="Arcadia Sci">
        <title>De novo assembly of a long-read Amblyomma americanum tick genome.</title>
        <authorList>
            <person name="Chou S."/>
            <person name="Poskanzer K.E."/>
            <person name="Rollins M."/>
            <person name="Thuy-Boun P.S."/>
        </authorList>
    </citation>
    <scope>NUCLEOTIDE SEQUENCE [LARGE SCALE GENOMIC DNA]</scope>
    <source>
        <strain evidence="6">F_SG_1</strain>
        <tissue evidence="6">Salivary glands</tissue>
    </source>
</reference>
<comment type="subcellular location">
    <subcellularLocation>
        <location evidence="1">Membrane</location>
        <topology evidence="1">Multi-pass membrane protein</topology>
    </subcellularLocation>
</comment>
<gene>
    <name evidence="6" type="ORF">V5799_012427</name>
</gene>
<keyword evidence="7" id="KW-1185">Reference proteome</keyword>
<dbReference type="PANTHER" id="PTHR48022">
    <property type="entry name" value="PLASTIDIC GLUCOSE TRANSPORTER 4"/>
    <property type="match status" value="1"/>
</dbReference>
<keyword evidence="2 5" id="KW-0812">Transmembrane</keyword>
<dbReference type="InterPro" id="IPR005828">
    <property type="entry name" value="MFS_sugar_transport-like"/>
</dbReference>
<sequence length="240" mass="26269">MLKYQDIQLVADKDIFYGRKDMVVIIFQICIMPGIIFLTDAVGRRFLVFASSLLLTGILLVSAYLVWRTTVADTLAENAIYERAVMCAALCSVVAYSLGLGPVGYLVCTEILPPRRHGLLAGLTYAVAHTLFFAFRWSLRASSSQVLYFVLAGVSTGLSLAVLVRLLPETKLMALDRIPSLFSDDPRVRAGAAHEHRTTGGTHELAHAKAARQFPLNDFADTYAPAIAKEESQTGSSLRD</sequence>
<dbReference type="InterPro" id="IPR050360">
    <property type="entry name" value="MFS_Sugar_Transporters"/>
</dbReference>
<evidence type="ECO:0000256" key="5">
    <source>
        <dbReference type="SAM" id="Phobius"/>
    </source>
</evidence>
<dbReference type="GO" id="GO:0005351">
    <property type="term" value="F:carbohydrate:proton symporter activity"/>
    <property type="evidence" value="ECO:0007669"/>
    <property type="project" value="TreeGrafter"/>
</dbReference>
<evidence type="ECO:0000256" key="1">
    <source>
        <dbReference type="ARBA" id="ARBA00004141"/>
    </source>
</evidence>
<dbReference type="SUPFAM" id="SSF103473">
    <property type="entry name" value="MFS general substrate transporter"/>
    <property type="match status" value="1"/>
</dbReference>
<evidence type="ECO:0000256" key="3">
    <source>
        <dbReference type="ARBA" id="ARBA00022989"/>
    </source>
</evidence>
<feature type="transmembrane region" description="Helical" evidence="5">
    <location>
        <begin position="119"/>
        <end position="139"/>
    </location>
</feature>
<keyword evidence="4 5" id="KW-0472">Membrane</keyword>
<organism evidence="6 7">
    <name type="scientific">Amblyomma americanum</name>
    <name type="common">Lone star tick</name>
    <dbReference type="NCBI Taxonomy" id="6943"/>
    <lineage>
        <taxon>Eukaryota</taxon>
        <taxon>Metazoa</taxon>
        <taxon>Ecdysozoa</taxon>
        <taxon>Arthropoda</taxon>
        <taxon>Chelicerata</taxon>
        <taxon>Arachnida</taxon>
        <taxon>Acari</taxon>
        <taxon>Parasitiformes</taxon>
        <taxon>Ixodida</taxon>
        <taxon>Ixodoidea</taxon>
        <taxon>Ixodidae</taxon>
        <taxon>Amblyomminae</taxon>
        <taxon>Amblyomma</taxon>
    </lineage>
</organism>
<protein>
    <recommendedName>
        <fullName evidence="8">Sugar transporter</fullName>
    </recommendedName>
</protein>
<evidence type="ECO:0000313" key="6">
    <source>
        <dbReference type="EMBL" id="KAK8773040.1"/>
    </source>
</evidence>
<dbReference type="Proteomes" id="UP001321473">
    <property type="component" value="Unassembled WGS sequence"/>
</dbReference>
<dbReference type="AlphaFoldDB" id="A0AAQ4EEF2"/>
<feature type="transmembrane region" description="Helical" evidence="5">
    <location>
        <begin position="145"/>
        <end position="167"/>
    </location>
</feature>
<evidence type="ECO:0008006" key="8">
    <source>
        <dbReference type="Google" id="ProtNLM"/>
    </source>
</evidence>
<keyword evidence="3 5" id="KW-1133">Transmembrane helix</keyword>
<dbReference type="Pfam" id="PF00083">
    <property type="entry name" value="Sugar_tr"/>
    <property type="match status" value="1"/>
</dbReference>
<comment type="caution">
    <text evidence="6">The sequence shown here is derived from an EMBL/GenBank/DDBJ whole genome shotgun (WGS) entry which is preliminary data.</text>
</comment>
<dbReference type="GO" id="GO:0016020">
    <property type="term" value="C:membrane"/>
    <property type="evidence" value="ECO:0007669"/>
    <property type="project" value="UniProtKB-SubCell"/>
</dbReference>
<feature type="transmembrane region" description="Helical" evidence="5">
    <location>
        <begin position="46"/>
        <end position="67"/>
    </location>
</feature>
<dbReference type="InterPro" id="IPR036259">
    <property type="entry name" value="MFS_trans_sf"/>
</dbReference>